<dbReference type="Proteomes" id="UP000275137">
    <property type="component" value="Unassembled WGS sequence"/>
</dbReference>
<keyword evidence="3 5" id="KW-1133">Transmembrane helix</keyword>
<keyword evidence="8" id="KW-1185">Reference proteome</keyword>
<dbReference type="EMBL" id="RJVP01000008">
    <property type="protein sequence ID" value="ROH84145.1"/>
    <property type="molecule type" value="Genomic_DNA"/>
</dbReference>
<keyword evidence="4 5" id="KW-0472">Membrane</keyword>
<evidence type="ECO:0000313" key="8">
    <source>
        <dbReference type="Proteomes" id="UP000275137"/>
    </source>
</evidence>
<sequence length="97" mass="11377">MKQALKQIAQQLKFELRVYQRVLKHPQTPWLARLLLWLAIGYVLLPFDLIPDFIPVIGQLDEVLIVPGLIYLALKLIPSQVIIICREQVKREQHDRI</sequence>
<feature type="transmembrane region" description="Helical" evidence="5">
    <location>
        <begin position="53"/>
        <end position="74"/>
    </location>
</feature>
<dbReference type="InterPro" id="IPR010652">
    <property type="entry name" value="DUF1232"/>
</dbReference>
<feature type="domain" description="DUF1232" evidence="6">
    <location>
        <begin position="32"/>
        <end position="67"/>
    </location>
</feature>
<gene>
    <name evidence="7" type="ORF">ED236_12190</name>
</gene>
<dbReference type="GO" id="GO:0012505">
    <property type="term" value="C:endomembrane system"/>
    <property type="evidence" value="ECO:0007669"/>
    <property type="project" value="UniProtKB-SubCell"/>
</dbReference>
<protein>
    <submittedName>
        <fullName evidence="7">DUF1232 domain-containing protein</fullName>
    </submittedName>
</protein>
<keyword evidence="2 5" id="KW-0812">Transmembrane</keyword>
<feature type="transmembrane region" description="Helical" evidence="5">
    <location>
        <begin position="30"/>
        <end position="47"/>
    </location>
</feature>
<evidence type="ECO:0000256" key="1">
    <source>
        <dbReference type="ARBA" id="ARBA00004127"/>
    </source>
</evidence>
<proteinExistence type="predicted"/>
<dbReference type="AlphaFoldDB" id="A0A3N0UUK1"/>
<comment type="caution">
    <text evidence="7">The sequence shown here is derived from an EMBL/GenBank/DDBJ whole genome shotgun (WGS) entry which is preliminary data.</text>
</comment>
<evidence type="ECO:0000256" key="3">
    <source>
        <dbReference type="ARBA" id="ARBA00022989"/>
    </source>
</evidence>
<accession>A0A3N0UUK1</accession>
<name>A0A3N0UUK1_9PROT</name>
<comment type="subcellular location">
    <subcellularLocation>
        <location evidence="1">Endomembrane system</location>
        <topology evidence="1">Multi-pass membrane protein</topology>
    </subcellularLocation>
</comment>
<reference evidence="7 8" key="1">
    <citation type="submission" date="2018-10" db="EMBL/GenBank/DDBJ databases">
        <authorList>
            <person name="Chen W.-M."/>
        </authorList>
    </citation>
    <scope>NUCLEOTIDE SEQUENCE [LARGE SCALE GENOMIC DNA]</scope>
    <source>
        <strain evidence="7 8">H-5</strain>
    </source>
</reference>
<evidence type="ECO:0000313" key="7">
    <source>
        <dbReference type="EMBL" id="ROH84145.1"/>
    </source>
</evidence>
<evidence type="ECO:0000256" key="4">
    <source>
        <dbReference type="ARBA" id="ARBA00023136"/>
    </source>
</evidence>
<dbReference type="Pfam" id="PF06803">
    <property type="entry name" value="DUF1232"/>
    <property type="match status" value="1"/>
</dbReference>
<organism evidence="7 8">
    <name type="scientific">Pseudomethylobacillus aquaticus</name>
    <dbReference type="NCBI Taxonomy" id="2676064"/>
    <lineage>
        <taxon>Bacteria</taxon>
        <taxon>Pseudomonadati</taxon>
        <taxon>Pseudomonadota</taxon>
        <taxon>Betaproteobacteria</taxon>
        <taxon>Nitrosomonadales</taxon>
        <taxon>Methylophilaceae</taxon>
        <taxon>Pseudomethylobacillus</taxon>
    </lineage>
</organism>
<evidence type="ECO:0000259" key="6">
    <source>
        <dbReference type="Pfam" id="PF06803"/>
    </source>
</evidence>
<evidence type="ECO:0000256" key="5">
    <source>
        <dbReference type="SAM" id="Phobius"/>
    </source>
</evidence>
<evidence type="ECO:0000256" key="2">
    <source>
        <dbReference type="ARBA" id="ARBA00022692"/>
    </source>
</evidence>